<keyword evidence="1" id="KW-0472">Membrane</keyword>
<comment type="caution">
    <text evidence="2">The sequence shown here is derived from an EMBL/GenBank/DDBJ whole genome shotgun (WGS) entry which is preliminary data.</text>
</comment>
<feature type="transmembrane region" description="Helical" evidence="1">
    <location>
        <begin position="20"/>
        <end position="37"/>
    </location>
</feature>
<gene>
    <name evidence="2" type="ORF">PRABACTJOHN_04517</name>
</gene>
<keyword evidence="1" id="KW-1133">Transmembrane helix</keyword>
<reference evidence="2 3" key="2">
    <citation type="submission" date="2008-10" db="EMBL/GenBank/DDBJ databases">
        <authorList>
            <person name="Fulton L."/>
            <person name="Clifton S."/>
            <person name="Fulton B."/>
            <person name="Xu J."/>
            <person name="Minx P."/>
            <person name="Pepin K.H."/>
            <person name="Johnson M."/>
            <person name="Bhonagiri V."/>
            <person name="Nash W.E."/>
            <person name="Mardis E.R."/>
            <person name="Wilson R.K."/>
        </authorList>
    </citation>
    <scope>NUCLEOTIDE SEQUENCE [LARGE SCALE GENOMIC DNA]</scope>
    <source>
        <strain evidence="2 3">DSM 18315</strain>
    </source>
</reference>
<proteinExistence type="predicted"/>
<keyword evidence="1" id="KW-0812">Transmembrane</keyword>
<dbReference type="AlphaFoldDB" id="B7BHG7"/>
<evidence type="ECO:0000313" key="3">
    <source>
        <dbReference type="Proteomes" id="UP000005510"/>
    </source>
</evidence>
<accession>B7BHG7</accession>
<protein>
    <submittedName>
        <fullName evidence="2">Uncharacterized protein</fullName>
    </submittedName>
</protein>
<dbReference type="EMBL" id="ABYH01000482">
    <property type="protein sequence ID" value="EEC94127.1"/>
    <property type="molecule type" value="Genomic_DNA"/>
</dbReference>
<dbReference type="STRING" id="537006.PRABACTJOHN_04517"/>
<sequence>MSSSDFALFLYIRPNNKVKLNSIMVFWIEGIIFPFFYNHLFVAEQCCDLYR</sequence>
<name>B7BHG7_9BACT</name>
<evidence type="ECO:0000313" key="2">
    <source>
        <dbReference type="EMBL" id="EEC94127.1"/>
    </source>
</evidence>
<organism evidence="2 3">
    <name type="scientific">Parabacteroides johnsonii DSM 18315</name>
    <dbReference type="NCBI Taxonomy" id="537006"/>
    <lineage>
        <taxon>Bacteria</taxon>
        <taxon>Pseudomonadati</taxon>
        <taxon>Bacteroidota</taxon>
        <taxon>Bacteroidia</taxon>
        <taxon>Bacteroidales</taxon>
        <taxon>Tannerellaceae</taxon>
        <taxon>Parabacteroides</taxon>
    </lineage>
</organism>
<reference evidence="2 3" key="1">
    <citation type="submission" date="2008-10" db="EMBL/GenBank/DDBJ databases">
        <title>Draft genome sequence of Parabacteroides johnsonii (DSM 18315).</title>
        <authorList>
            <person name="Sudarsanam P."/>
            <person name="Ley R."/>
            <person name="Guruge J."/>
            <person name="Turnbaugh P.J."/>
            <person name="Mahowald M."/>
            <person name="Liep D."/>
            <person name="Gordon J."/>
        </authorList>
    </citation>
    <scope>NUCLEOTIDE SEQUENCE [LARGE SCALE GENOMIC DNA]</scope>
    <source>
        <strain evidence="2 3">DSM 18315</strain>
    </source>
</reference>
<feature type="non-terminal residue" evidence="2">
    <location>
        <position position="51"/>
    </location>
</feature>
<evidence type="ECO:0000256" key="1">
    <source>
        <dbReference type="SAM" id="Phobius"/>
    </source>
</evidence>
<dbReference type="Proteomes" id="UP000005510">
    <property type="component" value="Unassembled WGS sequence"/>
</dbReference>
<dbReference type="HOGENOM" id="CLU_3128946_0_0_10"/>